<dbReference type="AlphaFoldDB" id="A0A7K0G6P8"/>
<feature type="transmembrane region" description="Helical" evidence="1">
    <location>
        <begin position="21"/>
        <end position="40"/>
    </location>
</feature>
<gene>
    <name evidence="2" type="ORF">GJE22_01705</name>
</gene>
<reference evidence="3" key="1">
    <citation type="submission" date="2019-08" db="EMBL/GenBank/DDBJ databases">
        <title>Arthrobacter sp. nov., isolated from plateau pika and Tibetan wild ass.</title>
        <authorList>
            <person name="Ge Y."/>
        </authorList>
    </citation>
    <scope>NUCLEOTIDE SEQUENCE [LARGE SCALE GENOMIC DNA]</scope>
    <source>
        <strain evidence="3">HF-1365</strain>
    </source>
</reference>
<name>A0A7K0G6P8_9ACTN</name>
<evidence type="ECO:0000256" key="1">
    <source>
        <dbReference type="SAM" id="Phobius"/>
    </source>
</evidence>
<feature type="transmembrane region" description="Helical" evidence="1">
    <location>
        <begin position="215"/>
        <end position="235"/>
    </location>
</feature>
<sequence length="251" mass="26398">MDQRGRSHIAALMRRDVMDAVRNRTVLVMVAASAALGWVFRTITVQGVRFEPGEPPAFLMTFVIGCAPAFVGCVMTLYVMAEERERGMYLTLAEAGVSLAEVAVAKLLSALVATLAVEGLLCLLLGLPMGLAVQALLLSVPAMLPVLLAGLAFGLLATEQMASSVFAVPITLMATMPLIAFLSAGLRQVWWLMPGGQAAELARALCGMESAASPALLAGLMVAWVAACGAFSFLAHRSAAAHLKEELDRAL</sequence>
<comment type="caution">
    <text evidence="2">The sequence shown here is derived from an EMBL/GenBank/DDBJ whole genome shotgun (WGS) entry which is preliminary data.</text>
</comment>
<organism evidence="2 3">
    <name type="scientific">Enorma shizhengliae</name>
    <dbReference type="NCBI Taxonomy" id="2606615"/>
    <lineage>
        <taxon>Bacteria</taxon>
        <taxon>Bacillati</taxon>
        <taxon>Actinomycetota</taxon>
        <taxon>Coriobacteriia</taxon>
        <taxon>Coriobacteriales</taxon>
        <taxon>Coriobacteriaceae</taxon>
        <taxon>Enorma</taxon>
    </lineage>
</organism>
<evidence type="ECO:0000313" key="3">
    <source>
        <dbReference type="Proteomes" id="UP000470010"/>
    </source>
</evidence>
<feature type="transmembrane region" description="Helical" evidence="1">
    <location>
        <begin position="102"/>
        <end position="127"/>
    </location>
</feature>
<accession>A0A7K0G6P8</accession>
<keyword evidence="1" id="KW-0812">Transmembrane</keyword>
<evidence type="ECO:0000313" key="2">
    <source>
        <dbReference type="EMBL" id="MRX79332.1"/>
    </source>
</evidence>
<feature type="transmembrane region" description="Helical" evidence="1">
    <location>
        <begin position="165"/>
        <end position="186"/>
    </location>
</feature>
<proteinExistence type="predicted"/>
<dbReference type="Proteomes" id="UP000470010">
    <property type="component" value="Unassembled WGS sequence"/>
</dbReference>
<keyword evidence="1" id="KW-0472">Membrane</keyword>
<keyword evidence="3" id="KW-1185">Reference proteome</keyword>
<protein>
    <submittedName>
        <fullName evidence="2">ABC transporter permease</fullName>
    </submittedName>
</protein>
<keyword evidence="1" id="KW-1133">Transmembrane helix</keyword>
<feature type="transmembrane region" description="Helical" evidence="1">
    <location>
        <begin position="133"/>
        <end position="158"/>
    </location>
</feature>
<dbReference type="EMBL" id="VTFZ01000001">
    <property type="protein sequence ID" value="MRX79332.1"/>
    <property type="molecule type" value="Genomic_DNA"/>
</dbReference>
<feature type="transmembrane region" description="Helical" evidence="1">
    <location>
        <begin position="60"/>
        <end position="81"/>
    </location>
</feature>
<dbReference type="RefSeq" id="WP_144687226.1">
    <property type="nucleotide sequence ID" value="NZ_VLLQ01000001.1"/>
</dbReference>